<evidence type="ECO:0000313" key="1">
    <source>
        <dbReference type="EMBL" id="ORZ16304.1"/>
    </source>
</evidence>
<keyword evidence="2" id="KW-1185">Reference proteome</keyword>
<dbReference type="Proteomes" id="UP000193560">
    <property type="component" value="Unassembled WGS sequence"/>
</dbReference>
<dbReference type="AlphaFoldDB" id="A0A1X2IGM5"/>
<comment type="caution">
    <text evidence="1">The sequence shown here is derived from an EMBL/GenBank/DDBJ whole genome shotgun (WGS) entry which is preliminary data.</text>
</comment>
<proteinExistence type="predicted"/>
<protein>
    <submittedName>
        <fullName evidence="1">Uncharacterized protein</fullName>
    </submittedName>
</protein>
<dbReference type="EMBL" id="MCGE01000011">
    <property type="protein sequence ID" value="ORZ16304.1"/>
    <property type="molecule type" value="Genomic_DNA"/>
</dbReference>
<organism evidence="1 2">
    <name type="scientific">Absidia repens</name>
    <dbReference type="NCBI Taxonomy" id="90262"/>
    <lineage>
        <taxon>Eukaryota</taxon>
        <taxon>Fungi</taxon>
        <taxon>Fungi incertae sedis</taxon>
        <taxon>Mucoromycota</taxon>
        <taxon>Mucoromycotina</taxon>
        <taxon>Mucoromycetes</taxon>
        <taxon>Mucorales</taxon>
        <taxon>Cunninghamellaceae</taxon>
        <taxon>Absidia</taxon>
    </lineage>
</organism>
<name>A0A1X2IGM5_9FUNG</name>
<reference evidence="1 2" key="1">
    <citation type="submission" date="2016-07" db="EMBL/GenBank/DDBJ databases">
        <title>Pervasive Adenine N6-methylation of Active Genes in Fungi.</title>
        <authorList>
            <consortium name="DOE Joint Genome Institute"/>
            <person name="Mondo S.J."/>
            <person name="Dannebaum R.O."/>
            <person name="Kuo R.C."/>
            <person name="Labutti K."/>
            <person name="Haridas S."/>
            <person name="Kuo A."/>
            <person name="Salamov A."/>
            <person name="Ahrendt S.R."/>
            <person name="Lipzen A."/>
            <person name="Sullivan W."/>
            <person name="Andreopoulos W.B."/>
            <person name="Clum A."/>
            <person name="Lindquist E."/>
            <person name="Daum C."/>
            <person name="Ramamoorthy G.K."/>
            <person name="Gryganskyi A."/>
            <person name="Culley D."/>
            <person name="Magnuson J.K."/>
            <person name="James T.Y."/>
            <person name="O'Malley M.A."/>
            <person name="Stajich J.E."/>
            <person name="Spatafora J.W."/>
            <person name="Visel A."/>
            <person name="Grigoriev I.V."/>
        </authorList>
    </citation>
    <scope>NUCLEOTIDE SEQUENCE [LARGE SCALE GENOMIC DNA]</scope>
    <source>
        <strain evidence="1 2">NRRL 1336</strain>
    </source>
</reference>
<evidence type="ECO:0000313" key="2">
    <source>
        <dbReference type="Proteomes" id="UP000193560"/>
    </source>
</evidence>
<accession>A0A1X2IGM5</accession>
<gene>
    <name evidence="1" type="ORF">BCR42DRAFT_465600</name>
</gene>
<sequence length="218" mass="24930">MPSILEVIVENNDQYYIRLLYTRPDQINLPLVTKVIDCNQFPLKIRYFLVQGELSSLGPAASPPPRPTCPGNCQEIRGCHMWEAKENQKVKFSDILLLRNIPIHHPNYLGHSYDPTLYCATLCKQQKSIGIPLSKNKKGSSPFLNLRFIKSVTCHLWNHPVQSFPKVNKGMGCDLFKCLAAPAIGKWRSMIEDRFRGYGVKEIHFLADSGKRNTGRFW</sequence>